<feature type="domain" description="T-SNARE coiled-coil homology" evidence="2">
    <location>
        <begin position="168"/>
        <end position="230"/>
    </location>
</feature>
<dbReference type="InParanoid" id="A0A151Z6N6"/>
<dbReference type="AlphaFoldDB" id="A0A151Z6N6"/>
<keyword evidence="4" id="KW-1185">Reference proteome</keyword>
<evidence type="ECO:0000256" key="1">
    <source>
        <dbReference type="SAM" id="Phobius"/>
    </source>
</evidence>
<keyword evidence="1" id="KW-0472">Membrane</keyword>
<comment type="caution">
    <text evidence="3">The sequence shown here is derived from an EMBL/GenBank/DDBJ whole genome shotgun (WGS) entry which is preliminary data.</text>
</comment>
<accession>A0A151Z6N6</accession>
<dbReference type="PROSITE" id="PS50192">
    <property type="entry name" value="T_SNARE"/>
    <property type="match status" value="1"/>
</dbReference>
<dbReference type="SUPFAM" id="SSF58038">
    <property type="entry name" value="SNARE fusion complex"/>
    <property type="match status" value="1"/>
</dbReference>
<evidence type="ECO:0000313" key="4">
    <source>
        <dbReference type="Proteomes" id="UP000076078"/>
    </source>
</evidence>
<gene>
    <name evidence="3" type="ORF">DLAC_09555</name>
</gene>
<name>A0A151Z6N6_TIELA</name>
<dbReference type="Gene3D" id="1.20.5.110">
    <property type="match status" value="1"/>
</dbReference>
<organism evidence="3 4">
    <name type="scientific">Tieghemostelium lacteum</name>
    <name type="common">Slime mold</name>
    <name type="synonym">Dictyostelium lacteum</name>
    <dbReference type="NCBI Taxonomy" id="361077"/>
    <lineage>
        <taxon>Eukaryota</taxon>
        <taxon>Amoebozoa</taxon>
        <taxon>Evosea</taxon>
        <taxon>Eumycetozoa</taxon>
        <taxon>Dictyostelia</taxon>
        <taxon>Dictyosteliales</taxon>
        <taxon>Raperosteliaceae</taxon>
        <taxon>Tieghemostelium</taxon>
    </lineage>
</organism>
<protein>
    <recommendedName>
        <fullName evidence="2">t-SNARE coiled-coil homology domain-containing protein</fullName>
    </recommendedName>
</protein>
<dbReference type="GO" id="GO:0016192">
    <property type="term" value="P:vesicle-mediated transport"/>
    <property type="evidence" value="ECO:0007669"/>
    <property type="project" value="InterPro"/>
</dbReference>
<keyword evidence="1" id="KW-0812">Transmembrane</keyword>
<dbReference type="SUPFAM" id="SSF47661">
    <property type="entry name" value="t-snare proteins"/>
    <property type="match status" value="1"/>
</dbReference>
<proteinExistence type="predicted"/>
<dbReference type="EMBL" id="LODT01000039">
    <property type="protein sequence ID" value="KYQ89598.1"/>
    <property type="molecule type" value="Genomic_DNA"/>
</dbReference>
<dbReference type="OrthoDB" id="19665at2759"/>
<dbReference type="GO" id="GO:0016020">
    <property type="term" value="C:membrane"/>
    <property type="evidence" value="ECO:0007669"/>
    <property type="project" value="InterPro"/>
</dbReference>
<dbReference type="STRING" id="361077.A0A151Z6N6"/>
<dbReference type="InterPro" id="IPR010989">
    <property type="entry name" value="SNARE"/>
</dbReference>
<sequence>MSSTFDQLQQYLNNLNSITQSLQKKKSQVANPDTDNLEFRNQIHIQIENGRNNLTECKKLLSGTFERSDKPKLTKINGSMKQLSSEFEKECTEITNLLMANAIGTSGRSRELSLNNRHKNGHLSARIQVLDNQSAVVLNQSNNNQKYNNQIELNQLEITLSDAQAVEDLIIAEHNEEVKKLANDLLAVREIQKDLNQIVVDQGRDIEDVNTKIAISEDDVQKGYNDTVTSSKYAWSYRKKVIVLTILILIIIALVIAIAVPLAKKK</sequence>
<reference evidence="3 4" key="1">
    <citation type="submission" date="2015-12" db="EMBL/GenBank/DDBJ databases">
        <title>Dictyostelia acquired genes for synthesis and detection of signals that induce cell-type specialization by lateral gene transfer from prokaryotes.</title>
        <authorList>
            <person name="Gloeckner G."/>
            <person name="Schaap P."/>
        </authorList>
    </citation>
    <scope>NUCLEOTIDE SEQUENCE [LARGE SCALE GENOMIC DNA]</scope>
    <source>
        <strain evidence="3 4">TK</strain>
    </source>
</reference>
<dbReference type="Proteomes" id="UP000076078">
    <property type="component" value="Unassembled WGS sequence"/>
</dbReference>
<dbReference type="FunCoup" id="A0A151Z6N6">
    <property type="interactions" value="606"/>
</dbReference>
<keyword evidence="1" id="KW-1133">Transmembrane helix</keyword>
<evidence type="ECO:0000313" key="3">
    <source>
        <dbReference type="EMBL" id="KYQ89598.1"/>
    </source>
</evidence>
<evidence type="ECO:0000259" key="2">
    <source>
        <dbReference type="PROSITE" id="PS50192"/>
    </source>
</evidence>
<feature type="transmembrane region" description="Helical" evidence="1">
    <location>
        <begin position="241"/>
        <end position="263"/>
    </location>
</feature>
<dbReference type="InterPro" id="IPR000727">
    <property type="entry name" value="T_SNARE_dom"/>
</dbReference>
<dbReference type="OMA" id="MILEEYN"/>